<dbReference type="GO" id="GO:0043565">
    <property type="term" value="F:sequence-specific DNA binding"/>
    <property type="evidence" value="ECO:0007669"/>
    <property type="project" value="InterPro"/>
</dbReference>
<evidence type="ECO:0000259" key="8">
    <source>
        <dbReference type="PROSITE" id="PS50217"/>
    </source>
</evidence>
<dbReference type="PANTHER" id="PTHR45967:SF38">
    <property type="entry name" value="G-BOX-BINDING FACTOR 2"/>
    <property type="match status" value="1"/>
</dbReference>
<feature type="compositionally biased region" description="Basic residues" evidence="7">
    <location>
        <begin position="45"/>
        <end position="59"/>
    </location>
</feature>
<keyword evidence="3" id="KW-0805">Transcription regulation</keyword>
<evidence type="ECO:0000256" key="7">
    <source>
        <dbReference type="SAM" id="MobiDB-lite"/>
    </source>
</evidence>
<keyword evidence="5" id="KW-0804">Transcription</keyword>
<dbReference type="Proteomes" id="UP000008141">
    <property type="component" value="Unassembled WGS sequence"/>
</dbReference>
<dbReference type="PANTHER" id="PTHR45967">
    <property type="entry name" value="G-BOX-BINDING FACTOR 3-RELATED"/>
    <property type="match status" value="1"/>
</dbReference>
<dbReference type="GO" id="GO:0005634">
    <property type="term" value="C:nucleus"/>
    <property type="evidence" value="ECO:0007669"/>
    <property type="project" value="UniProtKB-SubCell"/>
</dbReference>
<dbReference type="Gene3D" id="1.20.5.170">
    <property type="match status" value="1"/>
</dbReference>
<evidence type="ECO:0000256" key="2">
    <source>
        <dbReference type="ARBA" id="ARBA00007163"/>
    </source>
</evidence>
<name>E1ZER0_CHLVA</name>
<dbReference type="GO" id="GO:0003700">
    <property type="term" value="F:DNA-binding transcription factor activity"/>
    <property type="evidence" value="ECO:0007669"/>
    <property type="project" value="InterPro"/>
</dbReference>
<feature type="domain" description="BZIP" evidence="8">
    <location>
        <begin position="149"/>
        <end position="212"/>
    </location>
</feature>
<dbReference type="SMART" id="SM00338">
    <property type="entry name" value="BRLZ"/>
    <property type="match status" value="1"/>
</dbReference>
<dbReference type="PROSITE" id="PS00036">
    <property type="entry name" value="BZIP_BASIC"/>
    <property type="match status" value="1"/>
</dbReference>
<proteinExistence type="inferred from homology"/>
<evidence type="ECO:0000313" key="9">
    <source>
        <dbReference type="EMBL" id="EFN55702.1"/>
    </source>
</evidence>
<feature type="region of interest" description="Disordered" evidence="7">
    <location>
        <begin position="1"/>
        <end position="68"/>
    </location>
</feature>
<dbReference type="KEGG" id="cvr:CHLNCDRAFT_133990"/>
<evidence type="ECO:0000256" key="1">
    <source>
        <dbReference type="ARBA" id="ARBA00004123"/>
    </source>
</evidence>
<evidence type="ECO:0000256" key="5">
    <source>
        <dbReference type="ARBA" id="ARBA00023163"/>
    </source>
</evidence>
<dbReference type="eggNOG" id="ENOG502QVYY">
    <property type="taxonomic scope" value="Eukaryota"/>
</dbReference>
<dbReference type="SUPFAM" id="SSF57959">
    <property type="entry name" value="Leucine zipper domain"/>
    <property type="match status" value="1"/>
</dbReference>
<dbReference type="GeneID" id="17354908"/>
<keyword evidence="6" id="KW-0539">Nucleus</keyword>
<evidence type="ECO:0000256" key="6">
    <source>
        <dbReference type="ARBA" id="ARBA00023242"/>
    </source>
</evidence>
<sequence>MGGFPLPGGEGEGKAEGQGSGEDETEEEEEEEDDGDSSGKEGGRPKRKRAARASAKKKAATGDGVVKSNSNAALAMLAGAAATKPPNPAAAAAAAAALQQNLGELWGTLNGAGAGGMPSTSGMDMSKLTSEQQQMLANASFEGITDEREMKRMRRKQSNRESARRSRLRKQAECEQLSRQVKDLASENSRLKEEKMQLLAQIEILNAKLSMSAFPGLHAMGGGDMTKQTAEIQAMAVAMAQTMQGNGGVMMGTGLGIPTLDAKAMEGGDEVAAVPAAMEGAGEQQEQPEQVSQ</sequence>
<feature type="region of interest" description="Disordered" evidence="7">
    <location>
        <begin position="268"/>
        <end position="293"/>
    </location>
</feature>
<keyword evidence="4" id="KW-0238">DNA-binding</keyword>
<protein>
    <recommendedName>
        <fullName evidence="8">BZIP domain-containing protein</fullName>
    </recommendedName>
</protein>
<dbReference type="OrthoDB" id="1642657at2759"/>
<feature type="region of interest" description="Disordered" evidence="7">
    <location>
        <begin position="139"/>
        <end position="179"/>
    </location>
</feature>
<dbReference type="InterPro" id="IPR045314">
    <property type="entry name" value="bZIP_plant_GBF1"/>
</dbReference>
<comment type="subcellular location">
    <subcellularLocation>
        <location evidence="1">Nucleus</location>
    </subcellularLocation>
</comment>
<evidence type="ECO:0000256" key="3">
    <source>
        <dbReference type="ARBA" id="ARBA00023015"/>
    </source>
</evidence>
<accession>E1ZER0</accession>
<keyword evidence="10" id="KW-1185">Reference proteome</keyword>
<dbReference type="RefSeq" id="XP_005847804.1">
    <property type="nucleotide sequence ID" value="XM_005847742.1"/>
</dbReference>
<dbReference type="PROSITE" id="PS50217">
    <property type="entry name" value="BZIP"/>
    <property type="match status" value="1"/>
</dbReference>
<feature type="compositionally biased region" description="Gly residues" evidence="7">
    <location>
        <begin position="1"/>
        <end position="20"/>
    </location>
</feature>
<dbReference type="InterPro" id="IPR004827">
    <property type="entry name" value="bZIP"/>
</dbReference>
<gene>
    <name evidence="9" type="ORF">CHLNCDRAFT_133990</name>
</gene>
<dbReference type="InterPro" id="IPR046347">
    <property type="entry name" value="bZIP_sf"/>
</dbReference>
<dbReference type="CDD" id="cd14702">
    <property type="entry name" value="bZIP_plant_GBF1"/>
    <property type="match status" value="1"/>
</dbReference>
<dbReference type="STRING" id="554065.E1ZER0"/>
<dbReference type="Pfam" id="PF00170">
    <property type="entry name" value="bZIP_1"/>
    <property type="match status" value="1"/>
</dbReference>
<feature type="compositionally biased region" description="Low complexity" evidence="7">
    <location>
        <begin position="275"/>
        <end position="293"/>
    </location>
</feature>
<organism evidence="10">
    <name type="scientific">Chlorella variabilis</name>
    <name type="common">Green alga</name>
    <dbReference type="NCBI Taxonomy" id="554065"/>
    <lineage>
        <taxon>Eukaryota</taxon>
        <taxon>Viridiplantae</taxon>
        <taxon>Chlorophyta</taxon>
        <taxon>core chlorophytes</taxon>
        <taxon>Trebouxiophyceae</taxon>
        <taxon>Chlorellales</taxon>
        <taxon>Chlorellaceae</taxon>
        <taxon>Chlorella clade</taxon>
        <taxon>Chlorella</taxon>
    </lineage>
</organism>
<evidence type="ECO:0000313" key="10">
    <source>
        <dbReference type="Proteomes" id="UP000008141"/>
    </source>
</evidence>
<comment type="similarity">
    <text evidence="2">Belongs to the bZIP family.</text>
</comment>
<reference evidence="9 10" key="1">
    <citation type="journal article" date="2010" name="Plant Cell">
        <title>The Chlorella variabilis NC64A genome reveals adaptation to photosymbiosis, coevolution with viruses, and cryptic sex.</title>
        <authorList>
            <person name="Blanc G."/>
            <person name="Duncan G."/>
            <person name="Agarkova I."/>
            <person name="Borodovsky M."/>
            <person name="Gurnon J."/>
            <person name="Kuo A."/>
            <person name="Lindquist E."/>
            <person name="Lucas S."/>
            <person name="Pangilinan J."/>
            <person name="Polle J."/>
            <person name="Salamov A."/>
            <person name="Terry A."/>
            <person name="Yamada T."/>
            <person name="Dunigan D.D."/>
            <person name="Grigoriev I.V."/>
            <person name="Claverie J.M."/>
            <person name="Van Etten J.L."/>
        </authorList>
    </citation>
    <scope>NUCLEOTIDE SEQUENCE [LARGE SCALE GENOMIC DNA]</scope>
    <source>
        <strain evidence="9 10">NC64A</strain>
    </source>
</reference>
<feature type="compositionally biased region" description="Acidic residues" evidence="7">
    <location>
        <begin position="21"/>
        <end position="36"/>
    </location>
</feature>
<dbReference type="InterPro" id="IPR044827">
    <property type="entry name" value="GBF-like"/>
</dbReference>
<dbReference type="InParanoid" id="E1ZER0"/>
<dbReference type="EMBL" id="GL433844">
    <property type="protein sequence ID" value="EFN55702.1"/>
    <property type="molecule type" value="Genomic_DNA"/>
</dbReference>
<evidence type="ECO:0000256" key="4">
    <source>
        <dbReference type="ARBA" id="ARBA00023125"/>
    </source>
</evidence>
<dbReference type="AlphaFoldDB" id="E1ZER0"/>